<dbReference type="SUPFAM" id="SSF52402">
    <property type="entry name" value="Adenine nucleotide alpha hydrolases-like"/>
    <property type="match status" value="1"/>
</dbReference>
<accession>A0A1H4KCK1</accession>
<feature type="binding site" evidence="9">
    <location>
        <position position="96"/>
    </location>
    <ligand>
        <name>L-glutamine</name>
        <dbReference type="ChEBI" id="CHEBI:58359"/>
    </ligand>
</feature>
<reference evidence="14" key="1">
    <citation type="submission" date="2016-10" db="EMBL/GenBank/DDBJ databases">
        <authorList>
            <person name="Varghese N."/>
            <person name="Submissions S."/>
        </authorList>
    </citation>
    <scope>NUCLEOTIDE SEQUENCE [LARGE SCALE GENOMIC DNA]</scope>
    <source>
        <strain evidence="14">DSM 22017</strain>
    </source>
</reference>
<dbReference type="GO" id="GO:0005524">
    <property type="term" value="F:ATP binding"/>
    <property type="evidence" value="ECO:0007669"/>
    <property type="project" value="UniProtKB-KW"/>
</dbReference>
<dbReference type="PROSITE" id="PS51278">
    <property type="entry name" value="GATASE_TYPE_2"/>
    <property type="match status" value="1"/>
</dbReference>
<comment type="catalytic activity">
    <reaction evidence="8">
        <text>L-aspartate + L-glutamine + ATP + H2O = L-asparagine + L-glutamate + AMP + diphosphate + H(+)</text>
        <dbReference type="Rhea" id="RHEA:12228"/>
        <dbReference type="ChEBI" id="CHEBI:15377"/>
        <dbReference type="ChEBI" id="CHEBI:15378"/>
        <dbReference type="ChEBI" id="CHEBI:29985"/>
        <dbReference type="ChEBI" id="CHEBI:29991"/>
        <dbReference type="ChEBI" id="CHEBI:30616"/>
        <dbReference type="ChEBI" id="CHEBI:33019"/>
        <dbReference type="ChEBI" id="CHEBI:58048"/>
        <dbReference type="ChEBI" id="CHEBI:58359"/>
        <dbReference type="ChEBI" id="CHEBI:456215"/>
        <dbReference type="EC" id="6.3.5.4"/>
    </reaction>
</comment>
<dbReference type="SUPFAM" id="SSF56235">
    <property type="entry name" value="N-terminal nucleophile aminohydrolases (Ntn hydrolases)"/>
    <property type="match status" value="1"/>
</dbReference>
<dbReference type="Pfam" id="PF00733">
    <property type="entry name" value="Asn_synthase"/>
    <property type="match status" value="1"/>
</dbReference>
<dbReference type="GO" id="GO:0004066">
    <property type="term" value="F:asparagine synthase (glutamine-hydrolyzing) activity"/>
    <property type="evidence" value="ECO:0007669"/>
    <property type="project" value="UniProtKB-EC"/>
</dbReference>
<dbReference type="InterPro" id="IPR006426">
    <property type="entry name" value="Asn_synth_AEB"/>
</dbReference>
<feature type="domain" description="Glutamine amidotransferase type-2" evidence="12">
    <location>
        <begin position="2"/>
        <end position="208"/>
    </location>
</feature>
<evidence type="ECO:0000313" key="13">
    <source>
        <dbReference type="EMBL" id="SEB56153.1"/>
    </source>
</evidence>
<dbReference type="InterPro" id="IPR017932">
    <property type="entry name" value="GATase_2_dom"/>
</dbReference>
<dbReference type="Pfam" id="PF13537">
    <property type="entry name" value="GATase_7"/>
    <property type="match status" value="1"/>
</dbReference>
<keyword evidence="5 9" id="KW-0067">ATP-binding</keyword>
<dbReference type="InterPro" id="IPR051786">
    <property type="entry name" value="ASN_synthetase/amidase"/>
</dbReference>
<evidence type="ECO:0000256" key="1">
    <source>
        <dbReference type="ARBA" id="ARBA00005187"/>
    </source>
</evidence>
<proteinExistence type="inferred from homology"/>
<sequence length="609" mass="66601">MGGIGGVRVFAGGEVAAAELREMSERLRHRGPDASGTWTGDGVGLTHNRLAIIDEEHSRQPMLSADGRWVVVLDGEIVNHDSLRTLLSYPFRSHGDTEVVVAGLSIEGISFVERLRGQFALVAHDRRTDTTHLVRDRLGILPLHYRHVPGGIAFASEVKALLTVGPAPSVDHRSLEAYLAHHYVPAPDTLFEGIKKVRPAHRVSVTAGGHLEEVQYWTPPESDADGTWSASDAVEAVGDGVREAVRGALVADVPVGAYLSGDLGSALTAAQMQRLRGDDPVHTFSVGLGTPADDDQASARRVGELLGTRHHEVHVHPHELEGLWTRLTWHRDAPISDLADVAAFGLARAAREHVGVVLSGDGGEELFGGHGRYRFARFAERSLALPAPMRSRVAGSVQRRMGAPFTAAERNRLLGTTAPADRRTSPALGSDAVDRMLRHDLRHDLPDHLLERSDRMSKAASLEVRPALLDHRLVELAFRLPTSLKVRAGSTQWVLREVARPLLPDEVIDPRRSGSRPDLAGWMRDGLRRDARERLTGSGSWVGQTLDRTVVRDLVDRHERGDRTARDVDVRLWTLLALETWHECFFGAPPTLPQPRQASRSMATPGPAS</sequence>
<dbReference type="AlphaFoldDB" id="A0A1H4KCK1"/>
<dbReference type="RefSeq" id="WP_217630242.1">
    <property type="nucleotide sequence ID" value="NZ_FNRT01000002.1"/>
</dbReference>
<protein>
    <recommendedName>
        <fullName evidence="3">asparagine synthase (glutamine-hydrolyzing)</fullName>
        <ecNumber evidence="3">6.3.5.4</ecNumber>
    </recommendedName>
</protein>
<dbReference type="GO" id="GO:0005829">
    <property type="term" value="C:cytosol"/>
    <property type="evidence" value="ECO:0007669"/>
    <property type="project" value="TreeGrafter"/>
</dbReference>
<evidence type="ECO:0000256" key="7">
    <source>
        <dbReference type="ARBA" id="ARBA00022962"/>
    </source>
</evidence>
<dbReference type="GO" id="GO:0006529">
    <property type="term" value="P:asparagine biosynthetic process"/>
    <property type="evidence" value="ECO:0007669"/>
    <property type="project" value="UniProtKB-KW"/>
</dbReference>
<evidence type="ECO:0000256" key="9">
    <source>
        <dbReference type="PIRSR" id="PIRSR001589-2"/>
    </source>
</evidence>
<comment type="pathway">
    <text evidence="1">Amino-acid biosynthesis; L-asparagine biosynthesis; L-asparagine from L-aspartate (L-Gln route): step 1/1.</text>
</comment>
<keyword evidence="4 9" id="KW-0547">Nucleotide-binding</keyword>
<dbReference type="InterPro" id="IPR014729">
    <property type="entry name" value="Rossmann-like_a/b/a_fold"/>
</dbReference>
<comment type="similarity">
    <text evidence="2">Belongs to the asparagine synthetase family.</text>
</comment>
<evidence type="ECO:0000256" key="8">
    <source>
        <dbReference type="ARBA" id="ARBA00048741"/>
    </source>
</evidence>
<keyword evidence="6" id="KW-0028">Amino-acid biosynthesis</keyword>
<dbReference type="NCBIfam" id="TIGR01536">
    <property type="entry name" value="asn_synth_AEB"/>
    <property type="match status" value="1"/>
</dbReference>
<feature type="region of interest" description="Disordered" evidence="11">
    <location>
        <begin position="590"/>
        <end position="609"/>
    </location>
</feature>
<dbReference type="PANTHER" id="PTHR43284">
    <property type="entry name" value="ASPARAGINE SYNTHETASE (GLUTAMINE-HYDROLYZING)"/>
    <property type="match status" value="1"/>
</dbReference>
<dbReference type="InterPro" id="IPR001962">
    <property type="entry name" value="Asn_synthase"/>
</dbReference>
<keyword evidence="14" id="KW-1185">Reference proteome</keyword>
<evidence type="ECO:0000256" key="10">
    <source>
        <dbReference type="PIRSR" id="PIRSR001589-3"/>
    </source>
</evidence>
<evidence type="ECO:0000313" key="14">
    <source>
        <dbReference type="Proteomes" id="UP000198742"/>
    </source>
</evidence>
<feature type="binding site" evidence="9">
    <location>
        <position position="286"/>
    </location>
    <ligand>
        <name>ATP</name>
        <dbReference type="ChEBI" id="CHEBI:30616"/>
    </ligand>
</feature>
<evidence type="ECO:0000256" key="5">
    <source>
        <dbReference type="ARBA" id="ARBA00022840"/>
    </source>
</evidence>
<evidence type="ECO:0000256" key="3">
    <source>
        <dbReference type="ARBA" id="ARBA00012737"/>
    </source>
</evidence>
<dbReference type="InterPro" id="IPR033738">
    <property type="entry name" value="AsnB_N"/>
</dbReference>
<evidence type="ECO:0000256" key="6">
    <source>
        <dbReference type="ARBA" id="ARBA00022888"/>
    </source>
</evidence>
<dbReference type="CDD" id="cd00712">
    <property type="entry name" value="AsnB"/>
    <property type="match status" value="1"/>
</dbReference>
<evidence type="ECO:0000256" key="2">
    <source>
        <dbReference type="ARBA" id="ARBA00005752"/>
    </source>
</evidence>
<dbReference type="PIRSF" id="PIRSF001589">
    <property type="entry name" value="Asn_synthetase_glu-h"/>
    <property type="match status" value="1"/>
</dbReference>
<keyword evidence="6" id="KW-0061">Asparagine biosynthesis</keyword>
<dbReference type="PANTHER" id="PTHR43284:SF1">
    <property type="entry name" value="ASPARAGINE SYNTHETASE"/>
    <property type="match status" value="1"/>
</dbReference>
<feature type="region of interest" description="Disordered" evidence="11">
    <location>
        <begin position="410"/>
        <end position="429"/>
    </location>
</feature>
<evidence type="ECO:0000256" key="11">
    <source>
        <dbReference type="SAM" id="MobiDB-lite"/>
    </source>
</evidence>
<gene>
    <name evidence="13" type="ORF">SAMN04489844_0529</name>
</gene>
<dbReference type="Gene3D" id="3.60.20.10">
    <property type="entry name" value="Glutamine Phosphoribosylpyrophosphate, subunit 1, domain 1"/>
    <property type="match status" value="1"/>
</dbReference>
<dbReference type="EC" id="6.3.5.4" evidence="3"/>
<dbReference type="InterPro" id="IPR029055">
    <property type="entry name" value="Ntn_hydrolases_N"/>
</dbReference>
<evidence type="ECO:0000256" key="4">
    <source>
        <dbReference type="ARBA" id="ARBA00022741"/>
    </source>
</evidence>
<dbReference type="STRING" id="402596.SAMN04489844_0529"/>
<feature type="binding site" evidence="9">
    <location>
        <begin position="359"/>
        <end position="360"/>
    </location>
    <ligand>
        <name>ATP</name>
        <dbReference type="ChEBI" id="CHEBI:30616"/>
    </ligand>
</feature>
<organism evidence="13 14">
    <name type="scientific">Nocardioides exalbidus</name>
    <dbReference type="NCBI Taxonomy" id="402596"/>
    <lineage>
        <taxon>Bacteria</taxon>
        <taxon>Bacillati</taxon>
        <taxon>Actinomycetota</taxon>
        <taxon>Actinomycetes</taxon>
        <taxon>Propionibacteriales</taxon>
        <taxon>Nocardioidaceae</taxon>
        <taxon>Nocardioides</taxon>
    </lineage>
</organism>
<keyword evidence="7" id="KW-0315">Glutamine amidotransferase</keyword>
<name>A0A1H4KCK1_9ACTN</name>
<evidence type="ECO:0000259" key="12">
    <source>
        <dbReference type="PROSITE" id="PS51278"/>
    </source>
</evidence>
<dbReference type="CDD" id="cd01991">
    <property type="entry name" value="Asn_synthase_B_C"/>
    <property type="match status" value="1"/>
</dbReference>
<dbReference type="Proteomes" id="UP000198742">
    <property type="component" value="Unassembled WGS sequence"/>
</dbReference>
<feature type="site" description="Important for beta-aspartyl-AMP intermediate formation" evidence="10">
    <location>
        <position position="361"/>
    </location>
</feature>
<dbReference type="Gene3D" id="3.40.50.620">
    <property type="entry name" value="HUPs"/>
    <property type="match status" value="1"/>
</dbReference>
<dbReference type="EMBL" id="FNRT01000002">
    <property type="protein sequence ID" value="SEB56153.1"/>
    <property type="molecule type" value="Genomic_DNA"/>
</dbReference>